<evidence type="ECO:0000313" key="1">
    <source>
        <dbReference type="EnsemblMetazoa" id="CJA03692a.1"/>
    </source>
</evidence>
<evidence type="ECO:0000313" key="2">
    <source>
        <dbReference type="Proteomes" id="UP000005237"/>
    </source>
</evidence>
<protein>
    <submittedName>
        <fullName evidence="1">Uncharacterized protein</fullName>
    </submittedName>
</protein>
<organism evidence="1 2">
    <name type="scientific">Caenorhabditis japonica</name>
    <dbReference type="NCBI Taxonomy" id="281687"/>
    <lineage>
        <taxon>Eukaryota</taxon>
        <taxon>Metazoa</taxon>
        <taxon>Ecdysozoa</taxon>
        <taxon>Nematoda</taxon>
        <taxon>Chromadorea</taxon>
        <taxon>Rhabditida</taxon>
        <taxon>Rhabditina</taxon>
        <taxon>Rhabditomorpha</taxon>
        <taxon>Rhabditoidea</taxon>
        <taxon>Rhabditidae</taxon>
        <taxon>Peloderinae</taxon>
        <taxon>Caenorhabditis</taxon>
    </lineage>
</organism>
<dbReference type="Proteomes" id="UP000005237">
    <property type="component" value="Unassembled WGS sequence"/>
</dbReference>
<dbReference type="EnsemblMetazoa" id="CJA03692a.1">
    <property type="protein sequence ID" value="CJA03692a.1"/>
    <property type="gene ID" value="WBGene00122896"/>
</dbReference>
<reference evidence="2" key="1">
    <citation type="submission" date="2010-08" db="EMBL/GenBank/DDBJ databases">
        <authorList>
            <consortium name="Caenorhabditis japonica Sequencing Consortium"/>
            <person name="Wilson R.K."/>
        </authorList>
    </citation>
    <scope>NUCLEOTIDE SEQUENCE [LARGE SCALE GENOMIC DNA]</scope>
    <source>
        <strain evidence="2">DF5081</strain>
    </source>
</reference>
<sequence>MSMSPIRSLNKPEEISVNDMNNSFAKKAEIAPESDSVHTAVPTTKVPFIYEIAKTKSFDDPFSVVEREKDMMKLKRDVFRLRNEMNLVKSLLNKLYKKSYKKQKEFLVKRNSDSTTRLSAVQADRNHSDWVVIRGKVLRAKNRHTNVD</sequence>
<name>A0A8R1HNY0_CAEJA</name>
<reference evidence="1" key="2">
    <citation type="submission" date="2022-06" db="UniProtKB">
        <authorList>
            <consortium name="EnsemblMetazoa"/>
        </authorList>
    </citation>
    <scope>IDENTIFICATION</scope>
    <source>
        <strain evidence="1">DF5081</strain>
    </source>
</reference>
<dbReference type="AlphaFoldDB" id="A0A8R1HNY0"/>
<accession>A0A8R1HNY0</accession>
<keyword evidence="2" id="KW-1185">Reference proteome</keyword>
<proteinExistence type="predicted"/>